<dbReference type="Pfam" id="PF14808">
    <property type="entry name" value="TMEM164"/>
    <property type="match status" value="1"/>
</dbReference>
<accession>A0A449ADZ6</accession>
<feature type="transmembrane region" description="Helical" evidence="1">
    <location>
        <begin position="268"/>
        <end position="288"/>
    </location>
</feature>
<feature type="transmembrane region" description="Helical" evidence="1">
    <location>
        <begin position="172"/>
        <end position="194"/>
    </location>
</feature>
<keyword evidence="1" id="KW-1133">Transmembrane helix</keyword>
<keyword evidence="3" id="KW-1185">Reference proteome</keyword>
<feature type="transmembrane region" description="Helical" evidence="1">
    <location>
        <begin position="206"/>
        <end position="228"/>
    </location>
</feature>
<keyword evidence="1" id="KW-0472">Membrane</keyword>
<dbReference type="OrthoDB" id="401241at2"/>
<feature type="transmembrane region" description="Helical" evidence="1">
    <location>
        <begin position="20"/>
        <end position="37"/>
    </location>
</feature>
<reference evidence="2 3" key="1">
    <citation type="submission" date="2019-01" db="EMBL/GenBank/DDBJ databases">
        <authorList>
            <consortium name="Pathogen Informatics"/>
        </authorList>
    </citation>
    <scope>NUCLEOTIDE SEQUENCE [LARGE SCALE GENOMIC DNA]</scope>
    <source>
        <strain evidence="2 3">NCTC10118</strain>
    </source>
</reference>
<proteinExistence type="predicted"/>
<dbReference type="Proteomes" id="UP000289952">
    <property type="component" value="Chromosome"/>
</dbReference>
<evidence type="ECO:0000313" key="2">
    <source>
        <dbReference type="EMBL" id="VEU63210.1"/>
    </source>
</evidence>
<keyword evidence="1" id="KW-0812">Transmembrane</keyword>
<evidence type="ECO:0000256" key="1">
    <source>
        <dbReference type="SAM" id="Phobius"/>
    </source>
</evidence>
<dbReference type="AlphaFoldDB" id="A0A449ADZ6"/>
<dbReference type="EMBL" id="LR214972">
    <property type="protein sequence ID" value="VEU63210.1"/>
    <property type="molecule type" value="Genomic_DNA"/>
</dbReference>
<organism evidence="2 3">
    <name type="scientific">Mycoplasmopsis bovirhinis</name>
    <dbReference type="NCBI Taxonomy" id="29553"/>
    <lineage>
        <taxon>Bacteria</taxon>
        <taxon>Bacillati</taxon>
        <taxon>Mycoplasmatota</taxon>
        <taxon>Mycoplasmoidales</taxon>
        <taxon>Metamycoplasmataceae</taxon>
        <taxon>Mycoplasmopsis</taxon>
    </lineage>
</organism>
<gene>
    <name evidence="2" type="ORF">NCTC10118_00351</name>
</gene>
<name>A0A449ADZ6_9BACT</name>
<evidence type="ECO:0000313" key="3">
    <source>
        <dbReference type="Proteomes" id="UP000289952"/>
    </source>
</evidence>
<feature type="transmembrane region" description="Helical" evidence="1">
    <location>
        <begin position="88"/>
        <end position="110"/>
    </location>
</feature>
<dbReference type="RefSeq" id="WP_129621416.1">
    <property type="nucleotide sequence ID" value="NZ_LR214972.1"/>
</dbReference>
<feature type="transmembrane region" description="Helical" evidence="1">
    <location>
        <begin position="117"/>
        <end position="135"/>
    </location>
</feature>
<sequence length="330" mass="38595">MNFWHYRRNVVDFSSSKPLFLSFFVLSLFVILFLYIYRKRVYNYFNKEGKKFIFKTLSLENLFVVIGIFTTVYNLIRLGFLIGVDYPYIWELFPLHLCRFFSFSIPLLYIFKKGHKINMISILAVFGAIFGFLFADLGADPVATQIDREYNNLKEGTREWNNAGFNLGYDNVLFWDFIFAHSFVLIMPVFTHIVYGKKAKIKLRNFVQGSVMMLGMLVLVLIGNVALYNGIKNSNNIVKIQWTSNWFYLGAKGINTLGKLSQWPFSPIIFGLAGVLVNMLGYIFYIFMSSIDFDFNKHYIPNKVSRKKFKAVWHGLKTPWKEILNLKIKD</sequence>
<protein>
    <submittedName>
        <fullName evidence="2">Integral membrane protein (Intg_mem_TP0381)</fullName>
    </submittedName>
</protein>
<feature type="transmembrane region" description="Helical" evidence="1">
    <location>
        <begin position="57"/>
        <end position="76"/>
    </location>
</feature>